<evidence type="ECO:0000313" key="15">
    <source>
        <dbReference type="Proteomes" id="UP000314982"/>
    </source>
</evidence>
<keyword evidence="15" id="KW-1185">Reference proteome</keyword>
<dbReference type="PROSITE" id="PS00028">
    <property type="entry name" value="ZINC_FINGER_C2H2_1"/>
    <property type="match status" value="1"/>
</dbReference>
<reference evidence="14" key="2">
    <citation type="submission" date="2025-08" db="UniProtKB">
        <authorList>
            <consortium name="Ensembl"/>
        </authorList>
    </citation>
    <scope>IDENTIFICATION</scope>
</reference>
<evidence type="ECO:0000256" key="8">
    <source>
        <dbReference type="ARBA" id="ARBA00023125"/>
    </source>
</evidence>
<dbReference type="InterPro" id="IPR013087">
    <property type="entry name" value="Znf_C2H2_type"/>
</dbReference>
<evidence type="ECO:0000256" key="6">
    <source>
        <dbReference type="ARBA" id="ARBA00022833"/>
    </source>
</evidence>
<evidence type="ECO:0000256" key="5">
    <source>
        <dbReference type="ARBA" id="ARBA00022771"/>
    </source>
</evidence>
<dbReference type="InterPro" id="IPR036236">
    <property type="entry name" value="Znf_C2H2_sf"/>
</dbReference>
<accession>A0A4W5L6C7</accession>
<dbReference type="PANTHER" id="PTHR23235">
    <property type="entry name" value="KRUEPPEL-LIKE TRANSCRIPTION FACTOR"/>
    <property type="match status" value="1"/>
</dbReference>
<keyword evidence="8" id="KW-0238">DNA-binding</keyword>
<keyword evidence="7" id="KW-0805">Transcription regulation</keyword>
<proteinExistence type="inferred from homology"/>
<comment type="similarity">
    <text evidence="2">Belongs to the krueppel C2H2-type zinc-finger protein family.</text>
</comment>
<feature type="region of interest" description="Disordered" evidence="12">
    <location>
        <begin position="147"/>
        <end position="167"/>
    </location>
</feature>
<evidence type="ECO:0000256" key="10">
    <source>
        <dbReference type="ARBA" id="ARBA00023242"/>
    </source>
</evidence>
<evidence type="ECO:0000256" key="1">
    <source>
        <dbReference type="ARBA" id="ARBA00004123"/>
    </source>
</evidence>
<keyword evidence="10" id="KW-0539">Nucleus</keyword>
<dbReference type="PANTHER" id="PTHR23235:SF152">
    <property type="entry name" value="SI:DKEY-210J14.3"/>
    <property type="match status" value="1"/>
</dbReference>
<dbReference type="PROSITE" id="PS50157">
    <property type="entry name" value="ZINC_FINGER_C2H2_2"/>
    <property type="match status" value="2"/>
</dbReference>
<evidence type="ECO:0000259" key="13">
    <source>
        <dbReference type="PROSITE" id="PS50157"/>
    </source>
</evidence>
<protein>
    <recommendedName>
        <fullName evidence="13">C2H2-type domain-containing protein</fullName>
    </recommendedName>
</protein>
<reference evidence="14" key="3">
    <citation type="submission" date="2025-09" db="UniProtKB">
        <authorList>
            <consortium name="Ensembl"/>
        </authorList>
    </citation>
    <scope>IDENTIFICATION</scope>
</reference>
<dbReference type="Ensembl" id="ENSHHUT00000021847.1">
    <property type="protein sequence ID" value="ENSHHUP00000021054.1"/>
    <property type="gene ID" value="ENSHHUG00000013197.1"/>
</dbReference>
<keyword evidence="3" id="KW-0479">Metal-binding</keyword>
<feature type="domain" description="C2H2-type" evidence="13">
    <location>
        <begin position="85"/>
        <end position="107"/>
    </location>
</feature>
<dbReference type="GO" id="GO:0000981">
    <property type="term" value="F:DNA-binding transcription factor activity, RNA polymerase II-specific"/>
    <property type="evidence" value="ECO:0007669"/>
    <property type="project" value="TreeGrafter"/>
</dbReference>
<dbReference type="Proteomes" id="UP000314982">
    <property type="component" value="Unassembled WGS sequence"/>
</dbReference>
<evidence type="ECO:0000256" key="4">
    <source>
        <dbReference type="ARBA" id="ARBA00022737"/>
    </source>
</evidence>
<feature type="compositionally biased region" description="Basic and acidic residues" evidence="12">
    <location>
        <begin position="23"/>
        <end position="41"/>
    </location>
</feature>
<evidence type="ECO:0000256" key="12">
    <source>
        <dbReference type="SAM" id="MobiDB-lite"/>
    </source>
</evidence>
<feature type="domain" description="C2H2-type" evidence="13">
    <location>
        <begin position="55"/>
        <end position="82"/>
    </location>
</feature>
<keyword evidence="5 11" id="KW-0863">Zinc-finger</keyword>
<reference evidence="15" key="1">
    <citation type="submission" date="2018-06" db="EMBL/GenBank/DDBJ databases">
        <title>Genome assembly of Danube salmon.</title>
        <authorList>
            <person name="Macqueen D.J."/>
            <person name="Gundappa M.K."/>
        </authorList>
    </citation>
    <scope>NUCLEOTIDE SEQUENCE [LARGE SCALE GENOMIC DNA]</scope>
</reference>
<dbReference type="GeneTree" id="ENSGT00940000154308"/>
<dbReference type="SUPFAM" id="SSF57667">
    <property type="entry name" value="beta-beta-alpha zinc fingers"/>
    <property type="match status" value="1"/>
</dbReference>
<sequence length="167" mass="19053">MTVTVKEKEGVFVVKEEAEKTVTLEEEKTGDLINTRERPDSEETEPETSKPARSHHCSHCRKSFTKLGNLKIHKRIHSGEKPHHCGKSFTQLGSLKRHKETYTGEKPYHCSQCVFGVKEEEEEMTVTVKEEEDVSGVKEEGEITVTLEEEEEEEETGDLINTSEFCL</sequence>
<dbReference type="FunFam" id="3.30.160.60:FF:000110">
    <property type="entry name" value="Zinc finger protein-like"/>
    <property type="match status" value="1"/>
</dbReference>
<evidence type="ECO:0000256" key="7">
    <source>
        <dbReference type="ARBA" id="ARBA00023015"/>
    </source>
</evidence>
<evidence type="ECO:0000256" key="11">
    <source>
        <dbReference type="PROSITE-ProRule" id="PRU00042"/>
    </source>
</evidence>
<evidence type="ECO:0000256" key="2">
    <source>
        <dbReference type="ARBA" id="ARBA00006991"/>
    </source>
</evidence>
<dbReference type="Gene3D" id="3.30.160.60">
    <property type="entry name" value="Classic Zinc Finger"/>
    <property type="match status" value="2"/>
</dbReference>
<evidence type="ECO:0000256" key="9">
    <source>
        <dbReference type="ARBA" id="ARBA00023163"/>
    </source>
</evidence>
<feature type="compositionally biased region" description="Acidic residues" evidence="12">
    <location>
        <begin position="147"/>
        <end position="157"/>
    </location>
</feature>
<keyword evidence="4" id="KW-0677">Repeat</keyword>
<dbReference type="FunFam" id="3.30.160.60:FF:000446">
    <property type="entry name" value="Zinc finger protein"/>
    <property type="match status" value="1"/>
</dbReference>
<dbReference type="GO" id="GO:0000978">
    <property type="term" value="F:RNA polymerase II cis-regulatory region sequence-specific DNA binding"/>
    <property type="evidence" value="ECO:0007669"/>
    <property type="project" value="TreeGrafter"/>
</dbReference>
<dbReference type="AlphaFoldDB" id="A0A4W5L6C7"/>
<name>A0A4W5L6C7_9TELE</name>
<organism evidence="14 15">
    <name type="scientific">Hucho hucho</name>
    <name type="common">huchen</name>
    <dbReference type="NCBI Taxonomy" id="62062"/>
    <lineage>
        <taxon>Eukaryota</taxon>
        <taxon>Metazoa</taxon>
        <taxon>Chordata</taxon>
        <taxon>Craniata</taxon>
        <taxon>Vertebrata</taxon>
        <taxon>Euteleostomi</taxon>
        <taxon>Actinopterygii</taxon>
        <taxon>Neopterygii</taxon>
        <taxon>Teleostei</taxon>
        <taxon>Protacanthopterygii</taxon>
        <taxon>Salmoniformes</taxon>
        <taxon>Salmonidae</taxon>
        <taxon>Salmoninae</taxon>
        <taxon>Hucho</taxon>
    </lineage>
</organism>
<keyword evidence="6" id="KW-0862">Zinc</keyword>
<evidence type="ECO:0000313" key="14">
    <source>
        <dbReference type="Ensembl" id="ENSHHUP00000021054.1"/>
    </source>
</evidence>
<evidence type="ECO:0000256" key="3">
    <source>
        <dbReference type="ARBA" id="ARBA00022723"/>
    </source>
</evidence>
<keyword evidence="9" id="KW-0804">Transcription</keyword>
<feature type="region of interest" description="Disordered" evidence="12">
    <location>
        <begin position="23"/>
        <end position="58"/>
    </location>
</feature>
<comment type="subcellular location">
    <subcellularLocation>
        <location evidence="1">Nucleus</location>
    </subcellularLocation>
</comment>
<dbReference type="GO" id="GO:0008270">
    <property type="term" value="F:zinc ion binding"/>
    <property type="evidence" value="ECO:0007669"/>
    <property type="project" value="UniProtKB-KW"/>
</dbReference>